<protein>
    <recommendedName>
        <fullName evidence="4">ETS domain-containing protein</fullName>
    </recommendedName>
</protein>
<dbReference type="PANTHER" id="PTHR11849">
    <property type="entry name" value="ETS"/>
    <property type="match status" value="1"/>
</dbReference>
<keyword evidence="6" id="KW-1185">Reference proteome</keyword>
<sequence>DTESLSASELRSEIEMSTMDACNTYTSAAPASNLLSGARGLDSEIPFDGQDRGIKNWEFLMRLLLDPRTNPSLIEWENEATATFRLKQPTVIASLWASRHPGETDLSYNNFARGLRHHYKSKTLLPIPQRQLVYQCGQKAKEFLEHLRKR</sequence>
<evidence type="ECO:0000313" key="6">
    <source>
        <dbReference type="Proteomes" id="UP001381693"/>
    </source>
</evidence>
<dbReference type="AlphaFoldDB" id="A0AAN8ZWA9"/>
<feature type="domain" description="ETS" evidence="4">
    <location>
        <begin position="54"/>
        <end position="137"/>
    </location>
</feature>
<comment type="similarity">
    <text evidence="1 3">Belongs to the ETS family.</text>
</comment>
<comment type="subcellular location">
    <subcellularLocation>
        <location evidence="3">Nucleus</location>
    </subcellularLocation>
</comment>
<name>A0AAN8ZWA9_HALRR</name>
<dbReference type="SUPFAM" id="SSF46785">
    <property type="entry name" value="Winged helix' DNA-binding domain"/>
    <property type="match status" value="1"/>
</dbReference>
<reference evidence="5 6" key="1">
    <citation type="submission" date="2023-11" db="EMBL/GenBank/DDBJ databases">
        <title>Halocaridina rubra genome assembly.</title>
        <authorList>
            <person name="Smith C."/>
        </authorList>
    </citation>
    <scope>NUCLEOTIDE SEQUENCE [LARGE SCALE GENOMIC DNA]</scope>
    <source>
        <strain evidence="5">EP-1</strain>
        <tissue evidence="5">Whole</tissue>
    </source>
</reference>
<evidence type="ECO:0000256" key="2">
    <source>
        <dbReference type="ARBA" id="ARBA00023125"/>
    </source>
</evidence>
<dbReference type="InterPro" id="IPR000418">
    <property type="entry name" value="Ets_dom"/>
</dbReference>
<dbReference type="GO" id="GO:0043565">
    <property type="term" value="F:sequence-specific DNA binding"/>
    <property type="evidence" value="ECO:0007669"/>
    <property type="project" value="InterPro"/>
</dbReference>
<dbReference type="PANTHER" id="PTHR11849:SF190">
    <property type="entry name" value="ETS-DOMAIN PROTEIN"/>
    <property type="match status" value="1"/>
</dbReference>
<dbReference type="Proteomes" id="UP001381693">
    <property type="component" value="Unassembled WGS sequence"/>
</dbReference>
<dbReference type="InterPro" id="IPR036390">
    <property type="entry name" value="WH_DNA-bd_sf"/>
</dbReference>
<dbReference type="GO" id="GO:0030154">
    <property type="term" value="P:cell differentiation"/>
    <property type="evidence" value="ECO:0007669"/>
    <property type="project" value="TreeGrafter"/>
</dbReference>
<keyword evidence="2 3" id="KW-0238">DNA-binding</keyword>
<comment type="caution">
    <text evidence="5">The sequence shown here is derived from an EMBL/GenBank/DDBJ whole genome shotgun (WGS) entry which is preliminary data.</text>
</comment>
<dbReference type="PROSITE" id="PS50061">
    <property type="entry name" value="ETS_DOMAIN_3"/>
    <property type="match status" value="1"/>
</dbReference>
<dbReference type="InterPro" id="IPR036388">
    <property type="entry name" value="WH-like_DNA-bd_sf"/>
</dbReference>
<dbReference type="GO" id="GO:0000981">
    <property type="term" value="F:DNA-binding transcription factor activity, RNA polymerase II-specific"/>
    <property type="evidence" value="ECO:0007669"/>
    <property type="project" value="TreeGrafter"/>
</dbReference>
<dbReference type="EMBL" id="JAXCGZ010019816">
    <property type="protein sequence ID" value="KAK7065814.1"/>
    <property type="molecule type" value="Genomic_DNA"/>
</dbReference>
<feature type="non-terminal residue" evidence="5">
    <location>
        <position position="1"/>
    </location>
</feature>
<organism evidence="5 6">
    <name type="scientific">Halocaridina rubra</name>
    <name type="common">Hawaiian red shrimp</name>
    <dbReference type="NCBI Taxonomy" id="373956"/>
    <lineage>
        <taxon>Eukaryota</taxon>
        <taxon>Metazoa</taxon>
        <taxon>Ecdysozoa</taxon>
        <taxon>Arthropoda</taxon>
        <taxon>Crustacea</taxon>
        <taxon>Multicrustacea</taxon>
        <taxon>Malacostraca</taxon>
        <taxon>Eumalacostraca</taxon>
        <taxon>Eucarida</taxon>
        <taxon>Decapoda</taxon>
        <taxon>Pleocyemata</taxon>
        <taxon>Caridea</taxon>
        <taxon>Atyoidea</taxon>
        <taxon>Atyidae</taxon>
        <taxon>Halocaridina</taxon>
    </lineage>
</organism>
<keyword evidence="3" id="KW-0539">Nucleus</keyword>
<accession>A0AAN8ZWA9</accession>
<evidence type="ECO:0000256" key="3">
    <source>
        <dbReference type="RuleBase" id="RU004019"/>
    </source>
</evidence>
<dbReference type="PRINTS" id="PR00454">
    <property type="entry name" value="ETSDOMAIN"/>
</dbReference>
<evidence type="ECO:0000259" key="4">
    <source>
        <dbReference type="PROSITE" id="PS50061"/>
    </source>
</evidence>
<dbReference type="Pfam" id="PF00178">
    <property type="entry name" value="Ets"/>
    <property type="match status" value="1"/>
</dbReference>
<dbReference type="Gene3D" id="1.10.10.10">
    <property type="entry name" value="Winged helix-like DNA-binding domain superfamily/Winged helix DNA-binding domain"/>
    <property type="match status" value="1"/>
</dbReference>
<dbReference type="GO" id="GO:0005634">
    <property type="term" value="C:nucleus"/>
    <property type="evidence" value="ECO:0007669"/>
    <property type="project" value="UniProtKB-SubCell"/>
</dbReference>
<gene>
    <name evidence="5" type="ORF">SK128_002184</name>
</gene>
<evidence type="ECO:0000256" key="1">
    <source>
        <dbReference type="ARBA" id="ARBA00005562"/>
    </source>
</evidence>
<dbReference type="SMART" id="SM00413">
    <property type="entry name" value="ETS"/>
    <property type="match status" value="1"/>
</dbReference>
<proteinExistence type="inferred from homology"/>
<evidence type="ECO:0000313" key="5">
    <source>
        <dbReference type="EMBL" id="KAK7065814.1"/>
    </source>
</evidence>
<dbReference type="InterPro" id="IPR046328">
    <property type="entry name" value="ETS_fam"/>
</dbReference>